<evidence type="ECO:0000313" key="2">
    <source>
        <dbReference type="Proteomes" id="UP000494245"/>
    </source>
</evidence>
<comment type="caution">
    <text evidence="1">The sequence shown here is derived from an EMBL/GenBank/DDBJ whole genome shotgun (WGS) entry which is preliminary data.</text>
</comment>
<dbReference type="AlphaFoldDB" id="A0A6V8M073"/>
<dbReference type="Proteomes" id="UP000494245">
    <property type="component" value="Unassembled WGS sequence"/>
</dbReference>
<keyword evidence="2" id="KW-1185">Reference proteome</keyword>
<organism evidence="1 2">
    <name type="scientific">Fundidesulfovibrio magnetotacticus</name>
    <dbReference type="NCBI Taxonomy" id="2730080"/>
    <lineage>
        <taxon>Bacteria</taxon>
        <taxon>Pseudomonadati</taxon>
        <taxon>Thermodesulfobacteriota</taxon>
        <taxon>Desulfovibrionia</taxon>
        <taxon>Desulfovibrionales</taxon>
        <taxon>Desulfovibrionaceae</taxon>
        <taxon>Fundidesulfovibrio</taxon>
    </lineage>
</organism>
<accession>A0A6V8M073</accession>
<proteinExistence type="predicted"/>
<protein>
    <submittedName>
        <fullName evidence="1">Uncharacterized protein</fullName>
    </submittedName>
</protein>
<reference evidence="1 2" key="1">
    <citation type="submission" date="2020-04" db="EMBL/GenBank/DDBJ databases">
        <authorList>
            <consortium name="Desulfovibrio sp. FSS-1 genome sequencing consortium"/>
            <person name="Shimoshige H."/>
            <person name="Kobayashi H."/>
            <person name="Maekawa T."/>
        </authorList>
    </citation>
    <scope>NUCLEOTIDE SEQUENCE [LARGE SCALE GENOMIC DNA]</scope>
    <source>
        <strain evidence="1 2">SIID29052-01</strain>
    </source>
</reference>
<sequence length="174" mass="18958">MGVVILHSPYDDASRAFVASLGVDIPQGEDVMLDVDGIGVRIVSDHARCVGINPTFRAYPVLLYTLGQDTYQLDAPTSWQQCLEFMDDPFGDADSGLARMSKLDFLDLFTQAELEALKGLEASVPSVAVFWEKYRAAEYMNLTDPRTVASIRALETAGLIAAGRADRILAGEEP</sequence>
<reference evidence="1 2" key="2">
    <citation type="submission" date="2020-05" db="EMBL/GenBank/DDBJ databases">
        <title>Draft genome sequence of Desulfovibrio sp. strainFSS-1.</title>
        <authorList>
            <person name="Shimoshige H."/>
            <person name="Kobayashi H."/>
            <person name="Maekawa T."/>
        </authorList>
    </citation>
    <scope>NUCLEOTIDE SEQUENCE [LARGE SCALE GENOMIC DNA]</scope>
    <source>
        <strain evidence="1 2">SIID29052-01</strain>
    </source>
</reference>
<evidence type="ECO:0000313" key="1">
    <source>
        <dbReference type="EMBL" id="GFK95436.1"/>
    </source>
</evidence>
<gene>
    <name evidence="1" type="ORF">NNJEOMEG_03299</name>
</gene>
<dbReference type="EMBL" id="BLTE01000017">
    <property type="protein sequence ID" value="GFK95436.1"/>
    <property type="molecule type" value="Genomic_DNA"/>
</dbReference>
<name>A0A6V8M073_9BACT</name>